<comment type="caution">
    <text evidence="3">The sequence shown here is derived from an EMBL/GenBank/DDBJ whole genome shotgun (WGS) entry which is preliminary data.</text>
</comment>
<sequence length="460" mass="51476">MTIHPMITNAVRRLESMFPGYFATTTKRNHYVDFGFPEQVDFNQLWQMYSRNGIARAAVSKTILKTWQDQPFLQTDDKPDDINPAEQEVMDKFAELRFWQKLATADRRSLVGAYSGIIFRFADDQMMNQPVTGSLPGLDALVEIIPAWAGQLTVSTWDTDERSPTYGQPTMFSFNETAVDTKQGQTRSFEVHPDRVFIWSEDGTVHCESALLPGYNDLVTIEKVTGAGGEGFWKNAKSAPVLQVDKDAKISDMAKTMGVAEADLADAMNAQVEDYQKGFDALLMLQGMEAKTLGVTLPQPKEFIDGPMQSFAASWGIPIKILVGMQTGERASKEDADEWAQTNMARRNNSVIPNIMGVVEKLKNFGILKPLKWSLYWPDLTESSMGEKIDRADKMAGINQKHAQPGGSEIVFTEDEIREVVGFDPLPEAQKYRDPVFDREKTDEKTAEDDAAALENAARQ</sequence>
<accession>A0ABT1CME4</accession>
<evidence type="ECO:0000313" key="3">
    <source>
        <dbReference type="EMBL" id="MCO6407350.1"/>
    </source>
</evidence>
<dbReference type="InterPro" id="IPR024459">
    <property type="entry name" value="Acb1-like_N"/>
</dbReference>
<organism evidence="3 4">
    <name type="scientific">Hoeflea alexandrii</name>
    <dbReference type="NCBI Taxonomy" id="288436"/>
    <lineage>
        <taxon>Bacteria</taxon>
        <taxon>Pseudomonadati</taxon>
        <taxon>Pseudomonadota</taxon>
        <taxon>Alphaproteobacteria</taxon>
        <taxon>Hyphomicrobiales</taxon>
        <taxon>Rhizobiaceae</taxon>
        <taxon>Hoeflea</taxon>
    </lineage>
</organism>
<evidence type="ECO:0000259" key="2">
    <source>
        <dbReference type="Pfam" id="PF06381"/>
    </source>
</evidence>
<gene>
    <name evidence="3" type="ORF">GTW23_04115</name>
</gene>
<evidence type="ECO:0000256" key="1">
    <source>
        <dbReference type="SAM" id="MobiDB-lite"/>
    </source>
</evidence>
<dbReference type="EMBL" id="JAAAML010000001">
    <property type="protein sequence ID" value="MCO6407350.1"/>
    <property type="molecule type" value="Genomic_DNA"/>
</dbReference>
<reference evidence="3 4" key="1">
    <citation type="submission" date="2020-01" db="EMBL/GenBank/DDBJ databases">
        <title>Genomes of bacteria type strains.</title>
        <authorList>
            <person name="Chen J."/>
            <person name="Zhu S."/>
            <person name="Yang J."/>
        </authorList>
    </citation>
    <scope>NUCLEOTIDE SEQUENCE [LARGE SCALE GENOMIC DNA]</scope>
    <source>
        <strain evidence="3 4">DSM 16655</strain>
    </source>
</reference>
<feature type="compositionally biased region" description="Basic and acidic residues" evidence="1">
    <location>
        <begin position="431"/>
        <end position="445"/>
    </location>
</feature>
<dbReference type="RefSeq" id="WP_252914734.1">
    <property type="nucleotide sequence ID" value="NZ_JAAAML010000001.1"/>
</dbReference>
<keyword evidence="4" id="KW-1185">Reference proteome</keyword>
<dbReference type="Proteomes" id="UP001320715">
    <property type="component" value="Unassembled WGS sequence"/>
</dbReference>
<feature type="region of interest" description="Disordered" evidence="1">
    <location>
        <begin position="431"/>
        <end position="460"/>
    </location>
</feature>
<name>A0ABT1CME4_9HYPH</name>
<dbReference type="Pfam" id="PF06381">
    <property type="entry name" value="Phage_portal_3"/>
    <property type="match status" value="1"/>
</dbReference>
<evidence type="ECO:0000313" key="4">
    <source>
        <dbReference type="Proteomes" id="UP001320715"/>
    </source>
</evidence>
<feature type="domain" description="Anti-CBASS protein Acb1-like N-terminal" evidence="2">
    <location>
        <begin position="44"/>
        <end position="398"/>
    </location>
</feature>
<protein>
    <submittedName>
        <fullName evidence="3">DUF1073 domain-containing protein</fullName>
    </submittedName>
</protein>
<proteinExistence type="predicted"/>